<sequence length="76" mass="8268">MGVPCEPSEGEDCTVCACLSSGKIGYPNDLLVRPNSANFRYYHRRGISHPSRNPDDSNAPSRSEKTGAPTEQSINE</sequence>
<proteinExistence type="predicted"/>
<feature type="region of interest" description="Disordered" evidence="1">
    <location>
        <begin position="43"/>
        <end position="76"/>
    </location>
</feature>
<gene>
    <name evidence="2" type="ORF">PYX00_002117</name>
</gene>
<dbReference type="EMBL" id="JARGDH010000001">
    <property type="protein sequence ID" value="KAL0280978.1"/>
    <property type="molecule type" value="Genomic_DNA"/>
</dbReference>
<evidence type="ECO:0000313" key="2">
    <source>
        <dbReference type="EMBL" id="KAL0280978.1"/>
    </source>
</evidence>
<evidence type="ECO:0000256" key="1">
    <source>
        <dbReference type="SAM" id="MobiDB-lite"/>
    </source>
</evidence>
<comment type="caution">
    <text evidence="2">The sequence shown here is derived from an EMBL/GenBank/DDBJ whole genome shotgun (WGS) entry which is preliminary data.</text>
</comment>
<dbReference type="AlphaFoldDB" id="A0AAW2IGN6"/>
<organism evidence="2">
    <name type="scientific">Menopon gallinae</name>
    <name type="common">poultry shaft louse</name>
    <dbReference type="NCBI Taxonomy" id="328185"/>
    <lineage>
        <taxon>Eukaryota</taxon>
        <taxon>Metazoa</taxon>
        <taxon>Ecdysozoa</taxon>
        <taxon>Arthropoda</taxon>
        <taxon>Hexapoda</taxon>
        <taxon>Insecta</taxon>
        <taxon>Pterygota</taxon>
        <taxon>Neoptera</taxon>
        <taxon>Paraneoptera</taxon>
        <taxon>Psocodea</taxon>
        <taxon>Troctomorpha</taxon>
        <taxon>Phthiraptera</taxon>
        <taxon>Amblycera</taxon>
        <taxon>Menoponidae</taxon>
        <taxon>Menopon</taxon>
    </lineage>
</organism>
<name>A0AAW2IGN6_9NEOP</name>
<reference evidence="2" key="1">
    <citation type="journal article" date="2024" name="Gigascience">
        <title>Chromosome-level genome of the poultry shaft louse Menopon gallinae provides insight into the host-switching and adaptive evolution of parasitic lice.</title>
        <authorList>
            <person name="Xu Y."/>
            <person name="Ma L."/>
            <person name="Liu S."/>
            <person name="Liang Y."/>
            <person name="Liu Q."/>
            <person name="He Z."/>
            <person name="Tian L."/>
            <person name="Duan Y."/>
            <person name="Cai W."/>
            <person name="Li H."/>
            <person name="Song F."/>
        </authorList>
    </citation>
    <scope>NUCLEOTIDE SEQUENCE</scope>
    <source>
        <strain evidence="2">Cailab_2023a</strain>
    </source>
</reference>
<protein>
    <submittedName>
        <fullName evidence="2">Uncharacterized protein</fullName>
    </submittedName>
</protein>
<accession>A0AAW2IGN6</accession>